<dbReference type="AlphaFoldDB" id="A0A3P7JM53"/>
<gene>
    <name evidence="1" type="ORF">SVUK_LOCUS16017</name>
</gene>
<evidence type="ECO:0000313" key="2">
    <source>
        <dbReference type="Proteomes" id="UP000270094"/>
    </source>
</evidence>
<evidence type="ECO:0000313" key="1">
    <source>
        <dbReference type="EMBL" id="VDM81019.1"/>
    </source>
</evidence>
<sequence>MESITKRFYTNLFRSSTPVSDPVIPTGKIPPWILPAEVRTAIQTMKAATAPGPEHVSADHLRAGGHRLHEILAEHLTPCLQKESIPDQWRTSRTTTVQYAC</sequence>
<keyword evidence="2" id="KW-1185">Reference proteome</keyword>
<organism evidence="1 2">
    <name type="scientific">Strongylus vulgaris</name>
    <name type="common">Blood worm</name>
    <dbReference type="NCBI Taxonomy" id="40348"/>
    <lineage>
        <taxon>Eukaryota</taxon>
        <taxon>Metazoa</taxon>
        <taxon>Ecdysozoa</taxon>
        <taxon>Nematoda</taxon>
        <taxon>Chromadorea</taxon>
        <taxon>Rhabditida</taxon>
        <taxon>Rhabditina</taxon>
        <taxon>Rhabditomorpha</taxon>
        <taxon>Strongyloidea</taxon>
        <taxon>Strongylidae</taxon>
        <taxon>Strongylus</taxon>
    </lineage>
</organism>
<accession>A0A3P7JM53</accession>
<name>A0A3P7JM53_STRVU</name>
<dbReference type="EMBL" id="UYYB01111095">
    <property type="protein sequence ID" value="VDM81019.1"/>
    <property type="molecule type" value="Genomic_DNA"/>
</dbReference>
<dbReference type="OrthoDB" id="5849529at2759"/>
<reference evidence="1 2" key="1">
    <citation type="submission" date="2018-11" db="EMBL/GenBank/DDBJ databases">
        <authorList>
            <consortium name="Pathogen Informatics"/>
        </authorList>
    </citation>
    <scope>NUCLEOTIDE SEQUENCE [LARGE SCALE GENOMIC DNA]</scope>
</reference>
<proteinExistence type="predicted"/>
<protein>
    <submittedName>
        <fullName evidence="1">Uncharacterized protein</fullName>
    </submittedName>
</protein>
<dbReference type="Proteomes" id="UP000270094">
    <property type="component" value="Unassembled WGS sequence"/>
</dbReference>